<protein>
    <submittedName>
        <fullName evidence="2">YbaK/prolyl-tRNA synthetase associated region</fullName>
    </submittedName>
</protein>
<dbReference type="AlphaFoldDB" id="D5WJ06"/>
<evidence type="ECO:0000313" key="2">
    <source>
        <dbReference type="EMBL" id="ADG18451.1"/>
    </source>
</evidence>
<dbReference type="HOGENOM" id="CLU_104555_0_0_4"/>
<dbReference type="SUPFAM" id="SSF55826">
    <property type="entry name" value="YbaK/ProRS associated domain"/>
    <property type="match status" value="1"/>
</dbReference>
<accession>D5WJ06</accession>
<dbReference type="PANTHER" id="PTHR30411">
    <property type="entry name" value="CYTOPLASMIC PROTEIN"/>
    <property type="match status" value="1"/>
</dbReference>
<evidence type="ECO:0000313" key="3">
    <source>
        <dbReference type="Proteomes" id="UP000002190"/>
    </source>
</evidence>
<gene>
    <name evidence="2" type="ordered locus">BC1002_4474</name>
</gene>
<organism evidence="2 3">
    <name type="scientific">Paraburkholderia atlantica</name>
    <dbReference type="NCBI Taxonomy" id="2654982"/>
    <lineage>
        <taxon>Bacteria</taxon>
        <taxon>Pseudomonadati</taxon>
        <taxon>Pseudomonadota</taxon>
        <taxon>Betaproteobacteria</taxon>
        <taxon>Burkholderiales</taxon>
        <taxon>Burkholderiaceae</taxon>
        <taxon>Paraburkholderia</taxon>
    </lineage>
</organism>
<dbReference type="EMBL" id="CP002014">
    <property type="protein sequence ID" value="ADG18451.1"/>
    <property type="molecule type" value="Genomic_DNA"/>
</dbReference>
<proteinExistence type="predicted"/>
<dbReference type="InterPro" id="IPR007214">
    <property type="entry name" value="YbaK/aa-tRNA-synth-assoc-dom"/>
</dbReference>
<dbReference type="PANTHER" id="PTHR30411:SF1">
    <property type="entry name" value="CYTOPLASMIC PROTEIN"/>
    <property type="match status" value="1"/>
</dbReference>
<sequence length="190" mass="20832">MQRINVIFPLIMHSHELVQQLDVIERDQWRAHLSAHVIEQLPAHGITVFAVTDDASDTAAFSARYGFGLEDCANTIVIRYKKDGGEHFAALVSLGSRRLDINGAVKAALGAQRLSFAKREAAVEHSQMEFGGITAFGLPADWRVLVDAAVMERTQIVMGAGVRAAKLLMSPDVLRQWPRCEVATLTLPAD</sequence>
<dbReference type="Proteomes" id="UP000002190">
    <property type="component" value="Chromosome 2"/>
</dbReference>
<dbReference type="CDD" id="cd04939">
    <property type="entry name" value="PA2301"/>
    <property type="match status" value="1"/>
</dbReference>
<reference evidence="2 3" key="2">
    <citation type="journal article" date="2012" name="J. Bacteriol.">
        <title>Genome Sequences of Burkholderia sp. Strains CCGE1002 and H160, Isolated from Legume Nodules in Mexico and Brazil.</title>
        <authorList>
            <person name="Ormeno-Orrillo E."/>
            <person name="Rogel M.A."/>
            <person name="Chueire L.M."/>
            <person name="Tiedje J.M."/>
            <person name="Martinez-Romero E."/>
            <person name="Hungria M."/>
        </authorList>
    </citation>
    <scope>NUCLEOTIDE SEQUENCE [LARGE SCALE GENOMIC DNA]</scope>
    <source>
        <strain evidence="2 3">CCGE1002</strain>
    </source>
</reference>
<name>D5WJ06_PARAM</name>
<evidence type="ECO:0000259" key="1">
    <source>
        <dbReference type="Pfam" id="PF04073"/>
    </source>
</evidence>
<feature type="domain" description="YbaK/aminoacyl-tRNA synthetase-associated" evidence="1">
    <location>
        <begin position="54"/>
        <end position="175"/>
    </location>
</feature>
<dbReference type="Gene3D" id="3.90.960.10">
    <property type="entry name" value="YbaK/aminoacyl-tRNA synthetase-associated domain"/>
    <property type="match status" value="1"/>
</dbReference>
<dbReference type="InterPro" id="IPR036754">
    <property type="entry name" value="YbaK/aa-tRNA-synt-asso_dom_sf"/>
</dbReference>
<dbReference type="STRING" id="640511.BC1002_4474"/>
<dbReference type="Pfam" id="PF04073">
    <property type="entry name" value="tRNA_edit"/>
    <property type="match status" value="1"/>
</dbReference>
<dbReference type="KEGG" id="bge:BC1002_4474"/>
<dbReference type="GO" id="GO:0002161">
    <property type="term" value="F:aminoacyl-tRNA deacylase activity"/>
    <property type="evidence" value="ECO:0007669"/>
    <property type="project" value="InterPro"/>
</dbReference>
<reference evidence="3" key="1">
    <citation type="submission" date="2010-04" db="EMBL/GenBank/DDBJ databases">
        <title>Complete sequence of chromosome 2 of Burkholderia sp. CCGE1002.</title>
        <authorList>
            <consortium name="US DOE Joint Genome Institute"/>
            <person name="Lucas S."/>
            <person name="Copeland A."/>
            <person name="Lapidus A."/>
            <person name="Cheng J.-F."/>
            <person name="Bruce D."/>
            <person name="Goodwin L."/>
            <person name="Pitluck S."/>
            <person name="Chertkov O."/>
            <person name="Detter J.C."/>
            <person name="Han C."/>
            <person name="Tapia R."/>
            <person name="Land M."/>
            <person name="Hauser L."/>
            <person name="Kyrpides N."/>
            <person name="Ovchinnikova G."/>
            <person name="Martinez-Romero E."/>
            <person name="Hernandez M.A.R."/>
            <person name="Tiedje J.M."/>
            <person name="Woyke T."/>
        </authorList>
    </citation>
    <scope>NUCLEOTIDE SEQUENCE [LARGE SCALE GENOMIC DNA]</scope>
    <source>
        <strain evidence="3">CCGE1002</strain>
    </source>
</reference>
<dbReference type="eggNOG" id="COG2606">
    <property type="taxonomic scope" value="Bacteria"/>
</dbReference>